<name>A0ACB8TN64_9APHY</name>
<accession>A0ACB8TN64</accession>
<gene>
    <name evidence="1" type="ORF">BDY19DRAFT_998557</name>
</gene>
<evidence type="ECO:0000313" key="1">
    <source>
        <dbReference type="EMBL" id="KAI0083451.1"/>
    </source>
</evidence>
<proteinExistence type="predicted"/>
<comment type="caution">
    <text evidence="1">The sequence shown here is derived from an EMBL/GenBank/DDBJ whole genome shotgun (WGS) entry which is preliminary data.</text>
</comment>
<evidence type="ECO:0000313" key="2">
    <source>
        <dbReference type="Proteomes" id="UP001055072"/>
    </source>
</evidence>
<reference evidence="1" key="1">
    <citation type="journal article" date="2021" name="Environ. Microbiol.">
        <title>Gene family expansions and transcriptome signatures uncover fungal adaptations to wood decay.</title>
        <authorList>
            <person name="Hage H."/>
            <person name="Miyauchi S."/>
            <person name="Viragh M."/>
            <person name="Drula E."/>
            <person name="Min B."/>
            <person name="Chaduli D."/>
            <person name="Navarro D."/>
            <person name="Favel A."/>
            <person name="Norest M."/>
            <person name="Lesage-Meessen L."/>
            <person name="Balint B."/>
            <person name="Merenyi Z."/>
            <person name="de Eugenio L."/>
            <person name="Morin E."/>
            <person name="Martinez A.T."/>
            <person name="Baldrian P."/>
            <person name="Stursova M."/>
            <person name="Martinez M.J."/>
            <person name="Novotny C."/>
            <person name="Magnuson J.K."/>
            <person name="Spatafora J.W."/>
            <person name="Maurice S."/>
            <person name="Pangilinan J."/>
            <person name="Andreopoulos W."/>
            <person name="LaButti K."/>
            <person name="Hundley H."/>
            <person name="Na H."/>
            <person name="Kuo A."/>
            <person name="Barry K."/>
            <person name="Lipzen A."/>
            <person name="Henrissat B."/>
            <person name="Riley R."/>
            <person name="Ahrendt S."/>
            <person name="Nagy L.G."/>
            <person name="Grigoriev I.V."/>
            <person name="Martin F."/>
            <person name="Rosso M.N."/>
        </authorList>
    </citation>
    <scope>NUCLEOTIDE SEQUENCE</scope>
    <source>
        <strain evidence="1">CBS 384.51</strain>
    </source>
</reference>
<sequence>MTPSSLVISARAGQSSSNGTTRAATTPSSSSLRSILSRTPRTPKATGIRVRFNIKAYVIDALEGGDWRAGSPKVDKQLAREIMWEDHLVLYPTMEDWHEVRRLVETRMANATSWKLSEDGVMEEEEEMTVYVERCGLRFVDGGERQSPVRENLPGDMQVREEQLRRTGVTLARTTSVYLDISASIKDSSRASFVSLTDNLEHMMSKLSINDVPFDLPALVPTTANDDVVETTLGSANGPLTPPDEKGSFSDGMYIPREAAKPPRSPLARQKSGKGKARKNLSAKITPTTGSTSYSEWQMPSSPTGLSILDGF</sequence>
<dbReference type="EMBL" id="MU274965">
    <property type="protein sequence ID" value="KAI0083451.1"/>
    <property type="molecule type" value="Genomic_DNA"/>
</dbReference>
<keyword evidence="2" id="KW-1185">Reference proteome</keyword>
<dbReference type="Proteomes" id="UP001055072">
    <property type="component" value="Unassembled WGS sequence"/>
</dbReference>
<protein>
    <submittedName>
        <fullName evidence="1">Uncharacterized protein</fullName>
    </submittedName>
</protein>
<organism evidence="1 2">
    <name type="scientific">Irpex rosettiformis</name>
    <dbReference type="NCBI Taxonomy" id="378272"/>
    <lineage>
        <taxon>Eukaryota</taxon>
        <taxon>Fungi</taxon>
        <taxon>Dikarya</taxon>
        <taxon>Basidiomycota</taxon>
        <taxon>Agaricomycotina</taxon>
        <taxon>Agaricomycetes</taxon>
        <taxon>Polyporales</taxon>
        <taxon>Irpicaceae</taxon>
        <taxon>Irpex</taxon>
    </lineage>
</organism>